<evidence type="ECO:0000313" key="7">
    <source>
        <dbReference type="Proteomes" id="UP000188235"/>
    </source>
</evidence>
<dbReference type="RefSeq" id="WP_179947128.1">
    <property type="nucleotide sequence ID" value="NZ_CP019607.1"/>
</dbReference>
<keyword evidence="3" id="KW-0804">Transcription</keyword>
<proteinExistence type="predicted"/>
<feature type="domain" description="HTH tetR-type" evidence="5">
    <location>
        <begin position="18"/>
        <end position="78"/>
    </location>
</feature>
<dbReference type="InterPro" id="IPR054156">
    <property type="entry name" value="YxaF_TetR_C"/>
</dbReference>
<dbReference type="KEGG" id="tfa:BW733_00965"/>
<organism evidence="6 7">
    <name type="scientific">Tessaracoccus flavescens</name>
    <dbReference type="NCBI Taxonomy" id="399497"/>
    <lineage>
        <taxon>Bacteria</taxon>
        <taxon>Bacillati</taxon>
        <taxon>Actinomycetota</taxon>
        <taxon>Actinomycetes</taxon>
        <taxon>Propionibacteriales</taxon>
        <taxon>Propionibacteriaceae</taxon>
        <taxon>Tessaracoccus</taxon>
    </lineage>
</organism>
<dbReference type="InterPro" id="IPR036271">
    <property type="entry name" value="Tet_transcr_reg_TetR-rel_C_sf"/>
</dbReference>
<dbReference type="PROSITE" id="PS50977">
    <property type="entry name" value="HTH_TETR_2"/>
    <property type="match status" value="1"/>
</dbReference>
<dbReference type="SUPFAM" id="SSF46689">
    <property type="entry name" value="Homeodomain-like"/>
    <property type="match status" value="1"/>
</dbReference>
<name>A0A1Q2CU37_9ACTN</name>
<dbReference type="Pfam" id="PF00440">
    <property type="entry name" value="TetR_N"/>
    <property type="match status" value="1"/>
</dbReference>
<dbReference type="InterPro" id="IPR009057">
    <property type="entry name" value="Homeodomain-like_sf"/>
</dbReference>
<feature type="DNA-binding region" description="H-T-H motif" evidence="4">
    <location>
        <begin position="41"/>
        <end position="60"/>
    </location>
</feature>
<dbReference type="InterPro" id="IPR001647">
    <property type="entry name" value="HTH_TetR"/>
</dbReference>
<dbReference type="Proteomes" id="UP000188235">
    <property type="component" value="Chromosome"/>
</dbReference>
<sequence>MTDSASGPRPRRLTARGAATKARIIEAADQLMYERGVASTTLADVRASSGTSKSQLYQHSAEKDALVKEVIEARAEALLSQQRRRLARVESLRGLELWRDELVERNALRNGAYGCPLGALANEIADHDEDTRKVIAAHFDAWLQLLTDAIEELKKRGVLTPSAEAHALATGLLAALQGGYLLAKTARDVRPMRVVLDMAIAQVRAYSTESNSA</sequence>
<dbReference type="STRING" id="399497.BW733_00965"/>
<evidence type="ECO:0000256" key="4">
    <source>
        <dbReference type="PROSITE-ProRule" id="PRU00335"/>
    </source>
</evidence>
<keyword evidence="2 4" id="KW-0238">DNA-binding</keyword>
<gene>
    <name evidence="6" type="ORF">BW733_00965</name>
</gene>
<accession>A0A1Q2CU37</accession>
<evidence type="ECO:0000256" key="2">
    <source>
        <dbReference type="ARBA" id="ARBA00023125"/>
    </source>
</evidence>
<evidence type="ECO:0000256" key="1">
    <source>
        <dbReference type="ARBA" id="ARBA00023015"/>
    </source>
</evidence>
<dbReference type="PANTHER" id="PTHR47506">
    <property type="entry name" value="TRANSCRIPTIONAL REGULATORY PROTEIN"/>
    <property type="match status" value="1"/>
</dbReference>
<dbReference type="GO" id="GO:0003677">
    <property type="term" value="F:DNA binding"/>
    <property type="evidence" value="ECO:0007669"/>
    <property type="project" value="UniProtKB-UniRule"/>
</dbReference>
<dbReference type="AlphaFoldDB" id="A0A1Q2CU37"/>
<dbReference type="SUPFAM" id="SSF48498">
    <property type="entry name" value="Tetracyclin repressor-like, C-terminal domain"/>
    <property type="match status" value="1"/>
</dbReference>
<evidence type="ECO:0000313" key="6">
    <source>
        <dbReference type="EMBL" id="AQP49616.1"/>
    </source>
</evidence>
<dbReference type="Gene3D" id="1.10.357.10">
    <property type="entry name" value="Tetracycline Repressor, domain 2"/>
    <property type="match status" value="1"/>
</dbReference>
<dbReference type="EMBL" id="CP019607">
    <property type="protein sequence ID" value="AQP49616.1"/>
    <property type="molecule type" value="Genomic_DNA"/>
</dbReference>
<keyword evidence="7" id="KW-1185">Reference proteome</keyword>
<keyword evidence="1" id="KW-0805">Transcription regulation</keyword>
<evidence type="ECO:0000256" key="3">
    <source>
        <dbReference type="ARBA" id="ARBA00023163"/>
    </source>
</evidence>
<dbReference type="PRINTS" id="PR00455">
    <property type="entry name" value="HTHTETR"/>
</dbReference>
<reference evidence="6 7" key="1">
    <citation type="journal article" date="2008" name="Int. J. Syst. Evol. Microbiol.">
        <title>Tessaracoccus flavescens sp. nov., isolated from marine sediment.</title>
        <authorList>
            <person name="Lee D.W."/>
            <person name="Lee S.D."/>
        </authorList>
    </citation>
    <scope>NUCLEOTIDE SEQUENCE [LARGE SCALE GENOMIC DNA]</scope>
    <source>
        <strain evidence="6 7">SST-39T</strain>
    </source>
</reference>
<dbReference type="Pfam" id="PF21993">
    <property type="entry name" value="TetR_C_13_2"/>
    <property type="match status" value="1"/>
</dbReference>
<evidence type="ECO:0000259" key="5">
    <source>
        <dbReference type="PROSITE" id="PS50977"/>
    </source>
</evidence>
<protein>
    <submittedName>
        <fullName evidence="6">TetR family transcriptional regulator</fullName>
    </submittedName>
</protein>
<dbReference type="PANTHER" id="PTHR47506:SF7">
    <property type="entry name" value="TRANSCRIPTIONAL REGULATORY PROTEIN"/>
    <property type="match status" value="1"/>
</dbReference>